<dbReference type="EMBL" id="LUGG01000052">
    <property type="protein sequence ID" value="OBZ65175.1"/>
    <property type="molecule type" value="Genomic_DNA"/>
</dbReference>
<proteinExistence type="predicted"/>
<protein>
    <submittedName>
        <fullName evidence="1">Uncharacterized protein</fullName>
    </submittedName>
</protein>
<comment type="caution">
    <text evidence="1">The sequence shown here is derived from an EMBL/GenBank/DDBJ whole genome shotgun (WGS) entry which is preliminary data.</text>
</comment>
<dbReference type="Proteomes" id="UP000092993">
    <property type="component" value="Unassembled WGS sequence"/>
</dbReference>
<organism evidence="1 2">
    <name type="scientific">Grifola frondosa</name>
    <name type="common">Maitake</name>
    <name type="synonym">Polyporus frondosus</name>
    <dbReference type="NCBI Taxonomy" id="5627"/>
    <lineage>
        <taxon>Eukaryota</taxon>
        <taxon>Fungi</taxon>
        <taxon>Dikarya</taxon>
        <taxon>Basidiomycota</taxon>
        <taxon>Agaricomycotina</taxon>
        <taxon>Agaricomycetes</taxon>
        <taxon>Polyporales</taxon>
        <taxon>Grifolaceae</taxon>
        <taxon>Grifola</taxon>
    </lineage>
</organism>
<keyword evidence="2" id="KW-1185">Reference proteome</keyword>
<dbReference type="OrthoDB" id="7465688at2759"/>
<name>A0A1C7LKA3_GRIFR</name>
<gene>
    <name evidence="1" type="ORF">A0H81_14844</name>
</gene>
<evidence type="ECO:0000313" key="1">
    <source>
        <dbReference type="EMBL" id="OBZ65175.1"/>
    </source>
</evidence>
<reference evidence="1 2" key="1">
    <citation type="submission" date="2016-03" db="EMBL/GenBank/DDBJ databases">
        <title>Whole genome sequencing of Grifola frondosa 9006-11.</title>
        <authorList>
            <person name="Min B."/>
            <person name="Park H."/>
            <person name="Kim J.-G."/>
            <person name="Cho H."/>
            <person name="Oh Y.-L."/>
            <person name="Kong W.-S."/>
            <person name="Choi I.-G."/>
        </authorList>
    </citation>
    <scope>NUCLEOTIDE SEQUENCE [LARGE SCALE GENOMIC DNA]</scope>
    <source>
        <strain evidence="1 2">9006-11</strain>
    </source>
</reference>
<evidence type="ECO:0000313" key="2">
    <source>
        <dbReference type="Proteomes" id="UP000092993"/>
    </source>
</evidence>
<accession>A0A1C7LKA3</accession>
<dbReference type="AlphaFoldDB" id="A0A1C7LKA3"/>
<sequence>MAELRTDTLQRVATCQQELLSLWATYNATAADWKATKRELRVQVAHAGGGLGLERAVSGLELRLKDKLYTAIAHKTSEITKLVVEASQNMRVGVESRTSVFQSRIDSEIDTFLGHITAYEDALEKMKECVW</sequence>